<protein>
    <submittedName>
        <fullName evidence="1">Uncharacterized protein</fullName>
    </submittedName>
</protein>
<accession>A0A0L6Z5U8</accession>
<reference evidence="2" key="1">
    <citation type="submission" date="2015-08" db="EMBL/GenBank/DDBJ databases">
        <title>Genome sequence of the strict anaerobe Clostridium homopropionicum LuHBu1 (DSM 5847T).</title>
        <authorList>
            <person name="Poehlein A."/>
            <person name="Beck M."/>
            <person name="Schiel-Bengelsdorf B."/>
            <person name="Bengelsdorf F.R."/>
            <person name="Daniel R."/>
            <person name="Duerre P."/>
        </authorList>
    </citation>
    <scope>NUCLEOTIDE SEQUENCE [LARGE SCALE GENOMIC DNA]</scope>
    <source>
        <strain evidence="2">DSM 5847</strain>
    </source>
</reference>
<dbReference type="RefSeq" id="WP_052222691.1">
    <property type="nucleotide sequence ID" value="NZ_LHUR01000042.1"/>
</dbReference>
<proteinExistence type="predicted"/>
<comment type="caution">
    <text evidence="1">The sequence shown here is derived from an EMBL/GenBank/DDBJ whole genome shotgun (WGS) entry which is preliminary data.</text>
</comment>
<evidence type="ECO:0000313" key="2">
    <source>
        <dbReference type="Proteomes" id="UP000037043"/>
    </source>
</evidence>
<evidence type="ECO:0000313" key="1">
    <source>
        <dbReference type="EMBL" id="KOA18342.1"/>
    </source>
</evidence>
<gene>
    <name evidence="1" type="ORF">CLHOM_32400</name>
</gene>
<dbReference type="InterPro" id="IPR027417">
    <property type="entry name" value="P-loop_NTPase"/>
</dbReference>
<dbReference type="Gene3D" id="3.40.50.300">
    <property type="entry name" value="P-loop containing nucleotide triphosphate hydrolases"/>
    <property type="match status" value="1"/>
</dbReference>
<dbReference type="EMBL" id="LHUR01000042">
    <property type="protein sequence ID" value="KOA18342.1"/>
    <property type="molecule type" value="Genomic_DNA"/>
</dbReference>
<dbReference type="AlphaFoldDB" id="A0A0L6Z5U8"/>
<keyword evidence="2" id="KW-1185">Reference proteome</keyword>
<sequence length="340" mass="40494">MYLSVTEHSDSIDNIINEINQWSRGREKFLNIISPPYNVYEIFAKVIIDYIEENKSILYITNEESENINIIKSLKKENDFKNYTYFKINSKYCGIPVVICKHEMSNNISDKFDLVIYDDIKSFSFYSKEEIAKITIERCKSEGKIIAYSIERTFNYSKELLFPVRANYSPLAEPKIITTRIDINKDIPYVIYEYLEWIIRDERKVIVYVPSEEKVFNVYEYLAYYCSKFTNNIFYYIKGREDKAALYKFINKNKCILVTNHFKDISFNIENLNVMVFFADDGYFNYKNLVYLCGKVGRSSYSLRGEVIFLANYDTEHMDTAKDIIRYFNKQAWEMKLLKI</sequence>
<dbReference type="SUPFAM" id="SSF52540">
    <property type="entry name" value="P-loop containing nucleoside triphosphate hydrolases"/>
    <property type="match status" value="1"/>
</dbReference>
<organism evidence="1 2">
    <name type="scientific">Clostridium homopropionicum DSM 5847</name>
    <dbReference type="NCBI Taxonomy" id="1121318"/>
    <lineage>
        <taxon>Bacteria</taxon>
        <taxon>Bacillati</taxon>
        <taxon>Bacillota</taxon>
        <taxon>Clostridia</taxon>
        <taxon>Eubacteriales</taxon>
        <taxon>Clostridiaceae</taxon>
        <taxon>Clostridium</taxon>
    </lineage>
</organism>
<dbReference type="PATRIC" id="fig|1121318.3.peg.3239"/>
<name>A0A0L6Z5U8_9CLOT</name>
<dbReference type="STRING" id="36844.SAMN04488501_101241"/>
<dbReference type="Proteomes" id="UP000037043">
    <property type="component" value="Unassembled WGS sequence"/>
</dbReference>